<dbReference type="Proteomes" id="UP000570851">
    <property type="component" value="Unassembled WGS sequence"/>
</dbReference>
<sequence length="77" mass="8896">MKGKILRDIECENTGKILFRDGQTVECGYHTEMGKISDKKTDFICARQWLLVLQEPRCITEVDFLTSEDVMILDEVV</sequence>
<dbReference type="RefSeq" id="WP_011316538.1">
    <property type="nucleotide sequence ID" value="NZ_JACKZP010000272.1"/>
</dbReference>
<proteinExistence type="predicted"/>
<name>A0ABR6SH99_ANAVA</name>
<keyword evidence="2" id="KW-1185">Reference proteome</keyword>
<dbReference type="GeneID" id="58727151"/>
<gene>
    <name evidence="1" type="ORF">GNE12_27325</name>
</gene>
<geneLocation type="plasmid" evidence="1">
    <name>pN2B-A</name>
</geneLocation>
<reference evidence="1 2" key="1">
    <citation type="submission" date="2019-11" db="EMBL/GenBank/DDBJ databases">
        <title>Comparison of genomes from free-living endosymbiotic cyanobacteria isolated from Azolla.</title>
        <authorList>
            <person name="Thiel T."/>
            <person name="Pratte B."/>
        </authorList>
    </citation>
    <scope>NUCLEOTIDE SEQUENCE [LARGE SCALE GENOMIC DNA]</scope>
    <source>
        <strain evidence="1 2">N2B</strain>
        <plasmid evidence="1">pN2B-A</plasmid>
    </source>
</reference>
<accession>A0ABR6SH99</accession>
<organism evidence="1 2">
    <name type="scientific">Trichormus variabilis N2B</name>
    <dbReference type="NCBI Taxonomy" id="2681315"/>
    <lineage>
        <taxon>Bacteria</taxon>
        <taxon>Bacillati</taxon>
        <taxon>Cyanobacteriota</taxon>
        <taxon>Cyanophyceae</taxon>
        <taxon>Nostocales</taxon>
        <taxon>Nostocaceae</taxon>
        <taxon>Trichormus</taxon>
    </lineage>
</organism>
<evidence type="ECO:0000313" key="2">
    <source>
        <dbReference type="Proteomes" id="UP000570851"/>
    </source>
</evidence>
<keyword evidence="1" id="KW-0614">Plasmid</keyword>
<dbReference type="EMBL" id="JACKZP010000272">
    <property type="protein sequence ID" value="MBC1305606.1"/>
    <property type="molecule type" value="Genomic_DNA"/>
</dbReference>
<evidence type="ECO:0000313" key="1">
    <source>
        <dbReference type="EMBL" id="MBC1305606.1"/>
    </source>
</evidence>
<protein>
    <submittedName>
        <fullName evidence="1">Uncharacterized protein</fullName>
    </submittedName>
</protein>
<comment type="caution">
    <text evidence="1">The sequence shown here is derived from an EMBL/GenBank/DDBJ whole genome shotgun (WGS) entry which is preliminary data.</text>
</comment>